<dbReference type="GO" id="GO:0006633">
    <property type="term" value="P:fatty acid biosynthetic process"/>
    <property type="evidence" value="ECO:0007669"/>
    <property type="project" value="TreeGrafter"/>
</dbReference>
<dbReference type="FunFam" id="3.40.50.720:FF:000084">
    <property type="entry name" value="Short-chain dehydrogenase reductase"/>
    <property type="match status" value="1"/>
</dbReference>
<keyword evidence="4" id="KW-1185">Reference proteome</keyword>
<dbReference type="PANTHER" id="PTHR42760:SF133">
    <property type="entry name" value="3-OXOACYL-[ACYL-CARRIER-PROTEIN] REDUCTASE"/>
    <property type="match status" value="1"/>
</dbReference>
<dbReference type="PRINTS" id="PR00080">
    <property type="entry name" value="SDRFAMILY"/>
</dbReference>
<dbReference type="GO" id="GO:0016616">
    <property type="term" value="F:oxidoreductase activity, acting on the CH-OH group of donors, NAD or NADP as acceptor"/>
    <property type="evidence" value="ECO:0007669"/>
    <property type="project" value="TreeGrafter"/>
</dbReference>
<dbReference type="PRINTS" id="PR00081">
    <property type="entry name" value="GDHRDH"/>
</dbReference>
<dbReference type="InterPro" id="IPR020904">
    <property type="entry name" value="Sc_DH/Rdtase_CS"/>
</dbReference>
<dbReference type="PANTHER" id="PTHR42760">
    <property type="entry name" value="SHORT-CHAIN DEHYDROGENASES/REDUCTASES FAMILY MEMBER"/>
    <property type="match status" value="1"/>
</dbReference>
<organism evidence="3 4">
    <name type="scientific">Falsigemmobacter intermedius</name>
    <dbReference type="NCBI Taxonomy" id="1553448"/>
    <lineage>
        <taxon>Bacteria</taxon>
        <taxon>Pseudomonadati</taxon>
        <taxon>Pseudomonadota</taxon>
        <taxon>Alphaproteobacteria</taxon>
        <taxon>Rhodobacterales</taxon>
        <taxon>Paracoccaceae</taxon>
        <taxon>Falsigemmobacter</taxon>
    </lineage>
</organism>
<evidence type="ECO:0000313" key="3">
    <source>
        <dbReference type="EMBL" id="RWY37671.1"/>
    </source>
</evidence>
<dbReference type="Gene3D" id="3.40.50.720">
    <property type="entry name" value="NAD(P)-binding Rossmann-like Domain"/>
    <property type="match status" value="1"/>
</dbReference>
<dbReference type="Pfam" id="PF13561">
    <property type="entry name" value="adh_short_C2"/>
    <property type="match status" value="1"/>
</dbReference>
<name>A0A3S3UA12_9RHOB</name>
<proteinExistence type="inferred from homology"/>
<keyword evidence="2" id="KW-0560">Oxidoreductase</keyword>
<dbReference type="OrthoDB" id="9780084at2"/>
<dbReference type="GO" id="GO:0048038">
    <property type="term" value="F:quinone binding"/>
    <property type="evidence" value="ECO:0007669"/>
    <property type="project" value="TreeGrafter"/>
</dbReference>
<evidence type="ECO:0000256" key="2">
    <source>
        <dbReference type="ARBA" id="ARBA00023002"/>
    </source>
</evidence>
<evidence type="ECO:0000313" key="4">
    <source>
        <dbReference type="Proteomes" id="UP000287168"/>
    </source>
</evidence>
<dbReference type="InterPro" id="IPR002347">
    <property type="entry name" value="SDR_fam"/>
</dbReference>
<dbReference type="CDD" id="cd05233">
    <property type="entry name" value="SDR_c"/>
    <property type="match status" value="1"/>
</dbReference>
<dbReference type="PROSITE" id="PS00061">
    <property type="entry name" value="ADH_SHORT"/>
    <property type="match status" value="1"/>
</dbReference>
<comment type="similarity">
    <text evidence="1">Belongs to the short-chain dehydrogenases/reductases (SDR) family.</text>
</comment>
<protein>
    <submittedName>
        <fullName evidence="3">SDR family oxidoreductase</fullName>
    </submittedName>
</protein>
<comment type="caution">
    <text evidence="3">The sequence shown here is derived from an EMBL/GenBank/DDBJ whole genome shotgun (WGS) entry which is preliminary data.</text>
</comment>
<dbReference type="SUPFAM" id="SSF51735">
    <property type="entry name" value="NAD(P)-binding Rossmann-fold domains"/>
    <property type="match status" value="1"/>
</dbReference>
<gene>
    <name evidence="3" type="ORF">EP867_16715</name>
</gene>
<evidence type="ECO:0000256" key="1">
    <source>
        <dbReference type="ARBA" id="ARBA00006484"/>
    </source>
</evidence>
<sequence>MEPGFRILQPDTQPPLRALTAACLPVAALLSGRTAMEDRIAIVTGAARGIGRAIVEKFAAEGFRLVLNDLSEDELQACLQDLNARGIAATGLAGSVREADLGERLLALALGEYGRADVFVNNAGFATYAPAEDYPDDEFDLVVDTLVSAPFRLLKPFGRYLRDTAGASAQARRIINIASVAGLRSAPGQVSYGVGKAGIISLTQTLSREWGRFGVTVNAVCPGLIRTRLTEAKAGVDTIEVEGRTIPLRGMNFDDYLRVVSLGRAGEPEDIAGAVWLLARPEAGYIHGQSLVVDGGGRA</sequence>
<dbReference type="EMBL" id="SBLC01000041">
    <property type="protein sequence ID" value="RWY37671.1"/>
    <property type="molecule type" value="Genomic_DNA"/>
</dbReference>
<dbReference type="InterPro" id="IPR036291">
    <property type="entry name" value="NAD(P)-bd_dom_sf"/>
</dbReference>
<dbReference type="Proteomes" id="UP000287168">
    <property type="component" value="Unassembled WGS sequence"/>
</dbReference>
<accession>A0A3S3UA12</accession>
<dbReference type="AlphaFoldDB" id="A0A3S3UA12"/>
<reference evidence="3 4" key="1">
    <citation type="journal article" date="2015" name="Int. J. Syst. Evol. Microbiol.">
        <title>Gemmobacter intermedius sp. nov., isolated from a white stork (Ciconia ciconia).</title>
        <authorList>
            <person name="Kampfer P."/>
            <person name="Jerzak L."/>
            <person name="Wilharm G."/>
            <person name="Golke J."/>
            <person name="Busse H.J."/>
            <person name="Glaeser S.P."/>
        </authorList>
    </citation>
    <scope>NUCLEOTIDE SEQUENCE [LARGE SCALE GENOMIC DNA]</scope>
    <source>
        <strain evidence="3 4">119/4</strain>
    </source>
</reference>